<name>A0A3S5C117_9PLAT</name>
<feature type="region of interest" description="Disordered" evidence="1">
    <location>
        <begin position="240"/>
        <end position="280"/>
    </location>
</feature>
<dbReference type="AlphaFoldDB" id="A0A3S5C117"/>
<protein>
    <submittedName>
        <fullName evidence="2">Uncharacterized protein</fullName>
    </submittedName>
</protein>
<organism evidence="2 3">
    <name type="scientific">Protopolystoma xenopodis</name>
    <dbReference type="NCBI Taxonomy" id="117903"/>
    <lineage>
        <taxon>Eukaryota</taxon>
        <taxon>Metazoa</taxon>
        <taxon>Spiralia</taxon>
        <taxon>Lophotrochozoa</taxon>
        <taxon>Platyhelminthes</taxon>
        <taxon>Monogenea</taxon>
        <taxon>Polyopisthocotylea</taxon>
        <taxon>Polystomatidea</taxon>
        <taxon>Polystomatidae</taxon>
        <taxon>Protopolystoma</taxon>
    </lineage>
</organism>
<sequence>MYQPRDSALEPSSGISGSVRVSGSSRHSAGPLLASGVAGSFTAGSSSVVAPVAGGNRAGSRRPTKHTMEGFAAPGAAASTIYNPASGSANPGPALGPGHAGLNSYPATQVSSGTAPFLVGQKPYHSGQATVVAAAAAPAAGGLSARAPVGRQSNGHLPGNHMALHNAYYSSGPPPPQVGPAGRAAGQAVGSPVRQSGLTTVTYSSQPGPGKSAGLDIFRPAPTPAPTPAPVSASTLALAPASASGPGLGPDGSDFGHHTTGLAHHLGQAGQGGQGVQPAFGRLGNKRELIPETNEDLAQHKMGSKTCCAIM</sequence>
<evidence type="ECO:0000313" key="3">
    <source>
        <dbReference type="Proteomes" id="UP000784294"/>
    </source>
</evidence>
<keyword evidence="3" id="KW-1185">Reference proteome</keyword>
<feature type="compositionally biased region" description="Low complexity" evidence="1">
    <location>
        <begin position="12"/>
        <end position="29"/>
    </location>
</feature>
<evidence type="ECO:0000313" key="2">
    <source>
        <dbReference type="EMBL" id="VEL28350.1"/>
    </source>
</evidence>
<reference evidence="2" key="1">
    <citation type="submission" date="2018-11" db="EMBL/GenBank/DDBJ databases">
        <authorList>
            <consortium name="Pathogen Informatics"/>
        </authorList>
    </citation>
    <scope>NUCLEOTIDE SEQUENCE</scope>
</reference>
<proteinExistence type="predicted"/>
<dbReference type="Proteomes" id="UP000784294">
    <property type="component" value="Unassembled WGS sequence"/>
</dbReference>
<dbReference type="EMBL" id="CAAALY010094349">
    <property type="protein sequence ID" value="VEL28350.1"/>
    <property type="molecule type" value="Genomic_DNA"/>
</dbReference>
<feature type="compositionally biased region" description="Low complexity" evidence="1">
    <location>
        <begin position="258"/>
        <end position="268"/>
    </location>
</feature>
<comment type="caution">
    <text evidence="2">The sequence shown here is derived from an EMBL/GenBank/DDBJ whole genome shotgun (WGS) entry which is preliminary data.</text>
</comment>
<gene>
    <name evidence="2" type="ORF">PXEA_LOCUS21790</name>
</gene>
<feature type="region of interest" description="Disordered" evidence="1">
    <location>
        <begin position="48"/>
        <end position="67"/>
    </location>
</feature>
<feature type="region of interest" description="Disordered" evidence="1">
    <location>
        <begin position="1"/>
        <end position="29"/>
    </location>
</feature>
<accession>A0A3S5C117</accession>
<evidence type="ECO:0000256" key="1">
    <source>
        <dbReference type="SAM" id="MobiDB-lite"/>
    </source>
</evidence>